<dbReference type="SUPFAM" id="SSF48371">
    <property type="entry name" value="ARM repeat"/>
    <property type="match status" value="1"/>
</dbReference>
<accession>A0ABP0N6Q2</accession>
<reference evidence="1 2" key="1">
    <citation type="submission" date="2024-02" db="EMBL/GenBank/DDBJ databases">
        <authorList>
            <person name="Chen Y."/>
            <person name="Shah S."/>
            <person name="Dougan E. K."/>
            <person name="Thang M."/>
            <person name="Chan C."/>
        </authorList>
    </citation>
    <scope>NUCLEOTIDE SEQUENCE [LARGE SCALE GENOMIC DNA]</scope>
</reference>
<dbReference type="Gene3D" id="1.25.10.10">
    <property type="entry name" value="Leucine-rich Repeat Variant"/>
    <property type="match status" value="1"/>
</dbReference>
<proteinExistence type="predicted"/>
<dbReference type="InterPro" id="IPR016024">
    <property type="entry name" value="ARM-type_fold"/>
</dbReference>
<comment type="caution">
    <text evidence="1">The sequence shown here is derived from an EMBL/GenBank/DDBJ whole genome shotgun (WGS) entry which is preliminary data.</text>
</comment>
<dbReference type="EMBL" id="CAXAMN010021362">
    <property type="protein sequence ID" value="CAK9058577.1"/>
    <property type="molecule type" value="Genomic_DNA"/>
</dbReference>
<keyword evidence="2" id="KW-1185">Reference proteome</keyword>
<dbReference type="InterPro" id="IPR011989">
    <property type="entry name" value="ARM-like"/>
</dbReference>
<protein>
    <submittedName>
        <fullName evidence="1">Uncharacterized protein</fullName>
    </submittedName>
</protein>
<sequence>MVPIGRARCWSETVEVHGGPSALLMLVKLVPQLSHNHLQKATAELVSNAVRLCQEQVIGCVKLLIQALISKQSPELALDAAWALNEMAHNNPLVSGWIRDAGGQQALQESLVVYCSHREHVDCCIWLLRMIGGVHGLLQLLQTEPLPAEVLLALLQVLRKDNTCWRNNQGPLDEAPQLLRCCAQRLAQCGQAPPLLQEASALLQDDKQTSFAADVETARSCCNILCSLAKVGRVDSQHYLRTTEVLQALQSAAQLGSGQELEVSVGQTLGFILGLPEAIQLFSGLGEFAVQGVLRALRELCNTEDVEAIRLLPQMVGELLKLQKKTPFTSCIHLALLDALGSCCSSLSPHLAPGACAELDEAVRLIASRLHEPMKIPEEDQHGYSWREQLELIFDPLGKVTLAKDAWRDALLKHGAKEATQQRILELVGDRRLEKYCVWLLAALAGMPFVVQELQKHLERPEVVDACMCAIIDILDDDLDCDWLLSGRTLMATRQEVPGLLELIAQAMTAHPQDAIVQSRGCHCLVLLMRMVPHVGELSQACLEIILKTVLHAYNSHYQHLSAVRDISFLLRSLLEPRNGQEAQASWAQKQLAQHLQQEFTHRQLESSVKHFAGFDDAYRCGELFENALACVALLSGAGRMMNFLMESEELPGHLTLCISGFKALFELAGSRCAVLGEANGIVLEGHIVGQGCPGVQAALRRLVQGREDEQLRQAAVLLDGLCEALKQA</sequence>
<gene>
    <name evidence="1" type="ORF">CCMP2556_LOCUS28881</name>
</gene>
<evidence type="ECO:0000313" key="2">
    <source>
        <dbReference type="Proteomes" id="UP001642484"/>
    </source>
</evidence>
<name>A0ABP0N6Q2_9DINO</name>
<evidence type="ECO:0000313" key="1">
    <source>
        <dbReference type="EMBL" id="CAK9058577.1"/>
    </source>
</evidence>
<organism evidence="1 2">
    <name type="scientific">Durusdinium trenchii</name>
    <dbReference type="NCBI Taxonomy" id="1381693"/>
    <lineage>
        <taxon>Eukaryota</taxon>
        <taxon>Sar</taxon>
        <taxon>Alveolata</taxon>
        <taxon>Dinophyceae</taxon>
        <taxon>Suessiales</taxon>
        <taxon>Symbiodiniaceae</taxon>
        <taxon>Durusdinium</taxon>
    </lineage>
</organism>
<dbReference type="Proteomes" id="UP001642484">
    <property type="component" value="Unassembled WGS sequence"/>
</dbReference>